<proteinExistence type="predicted"/>
<gene>
    <name evidence="2" type="ORF">Fot_51422</name>
</gene>
<evidence type="ECO:0000313" key="3">
    <source>
        <dbReference type="Proteomes" id="UP001604277"/>
    </source>
</evidence>
<comment type="caution">
    <text evidence="2">The sequence shown here is derived from an EMBL/GenBank/DDBJ whole genome shotgun (WGS) entry which is preliminary data.</text>
</comment>
<feature type="region of interest" description="Disordered" evidence="1">
    <location>
        <begin position="31"/>
        <end position="61"/>
    </location>
</feature>
<dbReference type="Proteomes" id="UP001604277">
    <property type="component" value="Unassembled WGS sequence"/>
</dbReference>
<keyword evidence="3" id="KW-1185">Reference proteome</keyword>
<evidence type="ECO:0000256" key="1">
    <source>
        <dbReference type="SAM" id="MobiDB-lite"/>
    </source>
</evidence>
<reference evidence="3" key="1">
    <citation type="submission" date="2024-07" db="EMBL/GenBank/DDBJ databases">
        <title>Two chromosome-level genome assemblies of Korean endemic species Abeliophyllum distichum and Forsythia ovata (Oleaceae).</title>
        <authorList>
            <person name="Jang H."/>
        </authorList>
    </citation>
    <scope>NUCLEOTIDE SEQUENCE [LARGE SCALE GENOMIC DNA]</scope>
</reference>
<evidence type="ECO:0000313" key="2">
    <source>
        <dbReference type="EMBL" id="KAL2467897.1"/>
    </source>
</evidence>
<sequence>MELPFVQMTIVSLRDSGGRYTEYKIVRRRHFQSSKRKRRRGFIRERSGSHSSILDSKQLGSPTSSYFKLISHSTTAVFSSQLLGRVGHLLSMSSLYRRFFQ</sequence>
<protein>
    <submittedName>
        <fullName evidence="2">Uncharacterized protein</fullName>
    </submittedName>
</protein>
<organism evidence="2 3">
    <name type="scientific">Forsythia ovata</name>
    <dbReference type="NCBI Taxonomy" id="205694"/>
    <lineage>
        <taxon>Eukaryota</taxon>
        <taxon>Viridiplantae</taxon>
        <taxon>Streptophyta</taxon>
        <taxon>Embryophyta</taxon>
        <taxon>Tracheophyta</taxon>
        <taxon>Spermatophyta</taxon>
        <taxon>Magnoliopsida</taxon>
        <taxon>eudicotyledons</taxon>
        <taxon>Gunneridae</taxon>
        <taxon>Pentapetalae</taxon>
        <taxon>asterids</taxon>
        <taxon>lamiids</taxon>
        <taxon>Lamiales</taxon>
        <taxon>Oleaceae</taxon>
        <taxon>Forsythieae</taxon>
        <taxon>Forsythia</taxon>
    </lineage>
</organism>
<accession>A0ABD1PVD5</accession>
<name>A0ABD1PVD5_9LAMI</name>
<dbReference type="EMBL" id="JBFOLJ010000017">
    <property type="protein sequence ID" value="KAL2467897.1"/>
    <property type="molecule type" value="Genomic_DNA"/>
</dbReference>
<feature type="compositionally biased region" description="Basic residues" evidence="1">
    <location>
        <begin position="31"/>
        <end position="41"/>
    </location>
</feature>
<feature type="compositionally biased region" description="Polar residues" evidence="1">
    <location>
        <begin position="50"/>
        <end position="61"/>
    </location>
</feature>
<dbReference type="AlphaFoldDB" id="A0ABD1PVD5"/>